<organism evidence="1 2">
    <name type="scientific">Janibacter limosus</name>
    <dbReference type="NCBI Taxonomy" id="53458"/>
    <lineage>
        <taxon>Bacteria</taxon>
        <taxon>Bacillati</taxon>
        <taxon>Actinomycetota</taxon>
        <taxon>Actinomycetes</taxon>
        <taxon>Micrococcales</taxon>
        <taxon>Intrasporangiaceae</taxon>
        <taxon>Janibacter</taxon>
    </lineage>
</organism>
<name>A0AC61U840_9MICO</name>
<reference evidence="1" key="1">
    <citation type="submission" date="2021-11" db="EMBL/GenBank/DDBJ databases">
        <title>Study of the species diversity of bacterial strains isolated from a unique natural object - Shulgan-Tash cave (Bashkiria).</title>
        <authorList>
            <person name="Sazanova A.L."/>
            <person name="Chirak E.R."/>
            <person name="Safronova V.I."/>
        </authorList>
    </citation>
    <scope>NUCLEOTIDE SEQUENCE</scope>
    <source>
        <strain evidence="1">P1</strain>
    </source>
</reference>
<sequence length="606" mass="64527">MYVGGDGNLLAMVLALGAEDRVAGVVGLDDARGPLSRVYGADSLDGLTQATPDYPTMENVIARRPDVVLAGWNYGYSEDTKLTPELLADRDIAGYVLSESCRQPDGRRGTMPPWDALREDIDNLGVITGREDAAKRVNADITARRTALEDAPQATRPPTVFLFDSGTKQIFTSGSRGRTPGDHRGRWWCQCHGGGQGHVDRGLVGAAGLLQAGLLRLRRLRGAELPRQGQGPGVQPRDQGPAGRQGEALPQPADPGVDEQPAQHRRRRAAACRAGGGRPRPRERHPPRARPPAVTTGDAAPQRAWAPGGAMAKVVDVGVTYEASDRLARIVLDRPEAGNALDLDMARALREQVERALGDPYVDILTLTANGDDFCLGSDTTDAEAADDPTTAVFELAAALEELFSLLNSSSKLVLVGVHGRAMGSGLGLVLAGDTAFCARDATFCVAPKGGTGAPDPGPGPAAAAGDRPAAGAVLRAGRPHPRRVDRRRLGDRRAGARRRRRGRTQGCRRQPRWQAPVGQLRDATPAARLVGDLAHRAVAVRGGHPRARPHHPQQGLRRGRAGQAPPAAPLRARRHGGPRRHPPRPRRGGRGGPHRSPDGHRRRPG</sequence>
<gene>
    <name evidence="1" type="ORF">LP422_02070</name>
</gene>
<protein>
    <submittedName>
        <fullName evidence="1">Enoyl-CoA hydratase-related protein</fullName>
    </submittedName>
</protein>
<accession>A0AC61U840</accession>
<dbReference type="EMBL" id="CP087977">
    <property type="protein sequence ID" value="UUZ46211.1"/>
    <property type="molecule type" value="Genomic_DNA"/>
</dbReference>
<evidence type="ECO:0000313" key="1">
    <source>
        <dbReference type="EMBL" id="UUZ46211.1"/>
    </source>
</evidence>
<dbReference type="Proteomes" id="UP001059663">
    <property type="component" value="Chromosome"/>
</dbReference>
<evidence type="ECO:0000313" key="2">
    <source>
        <dbReference type="Proteomes" id="UP001059663"/>
    </source>
</evidence>
<proteinExistence type="predicted"/>